<gene>
    <name evidence="1" type="ORF">KIL84_007720</name>
</gene>
<proteinExistence type="predicted"/>
<dbReference type="Proteomes" id="UP000827986">
    <property type="component" value="Unassembled WGS sequence"/>
</dbReference>
<protein>
    <submittedName>
        <fullName evidence="1">Uncharacterized protein</fullName>
    </submittedName>
</protein>
<dbReference type="EMBL" id="JAHDVG010000483">
    <property type="protein sequence ID" value="KAH1172102.1"/>
    <property type="molecule type" value="Genomic_DNA"/>
</dbReference>
<sequence>MQFGRGRILNPHRPRQLSLSVPVFQWWGDLAGFIICSMFVCFTRRSKTLGIEVHPPPFPSIPVSMRTCNNAPLLFPFLNLPSQERALYTLLKQAPVPSPRGGWGEFALLAELGFIKTQPNPAPPLFLPCSRTGPEPRLKESLLKLDCFMFLSPSSASFPPL</sequence>
<keyword evidence="2" id="KW-1185">Reference proteome</keyword>
<evidence type="ECO:0000313" key="1">
    <source>
        <dbReference type="EMBL" id="KAH1172102.1"/>
    </source>
</evidence>
<organism evidence="1 2">
    <name type="scientific">Mauremys mutica</name>
    <name type="common">yellowpond turtle</name>
    <dbReference type="NCBI Taxonomy" id="74926"/>
    <lineage>
        <taxon>Eukaryota</taxon>
        <taxon>Metazoa</taxon>
        <taxon>Chordata</taxon>
        <taxon>Craniata</taxon>
        <taxon>Vertebrata</taxon>
        <taxon>Euteleostomi</taxon>
        <taxon>Archelosauria</taxon>
        <taxon>Testudinata</taxon>
        <taxon>Testudines</taxon>
        <taxon>Cryptodira</taxon>
        <taxon>Durocryptodira</taxon>
        <taxon>Testudinoidea</taxon>
        <taxon>Geoemydidae</taxon>
        <taxon>Geoemydinae</taxon>
        <taxon>Mauremys</taxon>
    </lineage>
</organism>
<comment type="caution">
    <text evidence="1">The sequence shown here is derived from an EMBL/GenBank/DDBJ whole genome shotgun (WGS) entry which is preliminary data.</text>
</comment>
<name>A0A9D3X1U4_9SAUR</name>
<evidence type="ECO:0000313" key="2">
    <source>
        <dbReference type="Proteomes" id="UP000827986"/>
    </source>
</evidence>
<dbReference type="AlphaFoldDB" id="A0A9D3X1U4"/>
<accession>A0A9D3X1U4</accession>
<reference evidence="1" key="1">
    <citation type="submission" date="2021-09" db="EMBL/GenBank/DDBJ databases">
        <title>The genome of Mauremys mutica provides insights into the evolution of semi-aquatic lifestyle.</title>
        <authorList>
            <person name="Gong S."/>
            <person name="Gao Y."/>
        </authorList>
    </citation>
    <scope>NUCLEOTIDE SEQUENCE</scope>
    <source>
        <strain evidence="1">MM-2020</strain>
        <tissue evidence="1">Muscle</tissue>
    </source>
</reference>